<dbReference type="EMBL" id="CATOUU010000823">
    <property type="protein sequence ID" value="CAI9951333.1"/>
    <property type="molecule type" value="Genomic_DNA"/>
</dbReference>
<organism evidence="3">
    <name type="scientific">Hexamita inflata</name>
    <dbReference type="NCBI Taxonomy" id="28002"/>
    <lineage>
        <taxon>Eukaryota</taxon>
        <taxon>Metamonada</taxon>
        <taxon>Diplomonadida</taxon>
        <taxon>Hexamitidae</taxon>
        <taxon>Hexamitinae</taxon>
        <taxon>Hexamita</taxon>
    </lineage>
</organism>
<dbReference type="SMART" id="SM00273">
    <property type="entry name" value="ENTH"/>
    <property type="match status" value="1"/>
</dbReference>
<dbReference type="InterPro" id="IPR008942">
    <property type="entry name" value="ENTH_VHS"/>
</dbReference>
<sequence length="347" mass="40292">MDKIKMFLMKLTEEELKVVEYTSEKVAWGPTTEQMDEITNLSRSYEKRNKILDKMFEHFRDSSNKYHWKQVYKNLLLVEHMCIHADEDCIRYFRDNVRLIASLKDNYRYRDDDGSDKGINVRKRAEAVADLIVDEQLQQKRQEGQAQKSKFSACITNTEGNFKTNEPFSGLPKTSKYDSMSIGSSSYNQQPAQPPVQQYQPPVQQYQPPVQQQQYQQPPVQQYQQPVQQPVQQYQQPAQQLQFAPVQPVQQFKPAPMQQAKPVQQPDLLEDLFGTAPAPAQQQFAQPVAQFQQQAAPQFQQQVQQQQFYQAPVQQQRQQPVVQFPGQPQVQAPKQAPKPDLNSLLDF</sequence>
<proteinExistence type="predicted"/>
<dbReference type="GO" id="GO:0006897">
    <property type="term" value="P:endocytosis"/>
    <property type="evidence" value="ECO:0007669"/>
    <property type="project" value="TreeGrafter"/>
</dbReference>
<feature type="region of interest" description="Disordered" evidence="1">
    <location>
        <begin position="319"/>
        <end position="347"/>
    </location>
</feature>
<evidence type="ECO:0000256" key="1">
    <source>
        <dbReference type="SAM" id="MobiDB-lite"/>
    </source>
</evidence>
<evidence type="ECO:0000313" key="5">
    <source>
        <dbReference type="Proteomes" id="UP001642409"/>
    </source>
</evidence>
<name>A0AA86Q9N0_9EUKA</name>
<dbReference type="EMBL" id="CAXDID020000199">
    <property type="protein sequence ID" value="CAL6053886.1"/>
    <property type="molecule type" value="Genomic_DNA"/>
</dbReference>
<reference evidence="4 5" key="2">
    <citation type="submission" date="2024-07" db="EMBL/GenBank/DDBJ databases">
        <authorList>
            <person name="Akdeniz Z."/>
        </authorList>
    </citation>
    <scope>NUCLEOTIDE SEQUENCE [LARGE SCALE GENOMIC DNA]</scope>
</reference>
<dbReference type="SUPFAM" id="SSF48464">
    <property type="entry name" value="ENTH/VHS domain"/>
    <property type="match status" value="1"/>
</dbReference>
<dbReference type="PROSITE" id="PS50942">
    <property type="entry name" value="ENTH"/>
    <property type="match status" value="1"/>
</dbReference>
<feature type="domain" description="ENTH" evidence="2">
    <location>
        <begin position="6"/>
        <end position="142"/>
    </location>
</feature>
<accession>A0AA86Q9N0</accession>
<dbReference type="GO" id="GO:0005543">
    <property type="term" value="F:phospholipid binding"/>
    <property type="evidence" value="ECO:0007669"/>
    <property type="project" value="TreeGrafter"/>
</dbReference>
<dbReference type="GO" id="GO:0030125">
    <property type="term" value="C:clathrin vesicle coat"/>
    <property type="evidence" value="ECO:0007669"/>
    <property type="project" value="TreeGrafter"/>
</dbReference>
<evidence type="ECO:0000259" key="2">
    <source>
        <dbReference type="PROSITE" id="PS50942"/>
    </source>
</evidence>
<feature type="compositionally biased region" description="Low complexity" evidence="1">
    <location>
        <begin position="319"/>
        <end position="339"/>
    </location>
</feature>
<gene>
    <name evidence="3" type="ORF">HINF_LOCUS38978</name>
    <name evidence="4" type="ORF">HINF_LOCUS45742</name>
</gene>
<dbReference type="AlphaFoldDB" id="A0AA86Q9N0"/>
<dbReference type="InterPro" id="IPR013809">
    <property type="entry name" value="ENTH"/>
</dbReference>
<dbReference type="GO" id="GO:0005886">
    <property type="term" value="C:plasma membrane"/>
    <property type="evidence" value="ECO:0007669"/>
    <property type="project" value="TreeGrafter"/>
</dbReference>
<protein>
    <submittedName>
        <fullName evidence="3">Epsin related protein</fullName>
    </submittedName>
    <submittedName>
        <fullName evidence="4">Epsin_related protein</fullName>
    </submittedName>
</protein>
<feature type="region of interest" description="Disordered" evidence="1">
    <location>
        <begin position="162"/>
        <end position="228"/>
    </location>
</feature>
<reference evidence="3" key="1">
    <citation type="submission" date="2023-06" db="EMBL/GenBank/DDBJ databases">
        <authorList>
            <person name="Kurt Z."/>
        </authorList>
    </citation>
    <scope>NUCLEOTIDE SEQUENCE</scope>
</reference>
<dbReference type="GO" id="GO:0030276">
    <property type="term" value="F:clathrin binding"/>
    <property type="evidence" value="ECO:0007669"/>
    <property type="project" value="TreeGrafter"/>
</dbReference>
<feature type="compositionally biased region" description="Polar residues" evidence="1">
    <location>
        <begin position="177"/>
        <end position="188"/>
    </location>
</feature>
<dbReference type="Proteomes" id="UP001642409">
    <property type="component" value="Unassembled WGS sequence"/>
</dbReference>
<dbReference type="PANTHER" id="PTHR12276">
    <property type="entry name" value="EPSIN/ENT-RELATED"/>
    <property type="match status" value="1"/>
</dbReference>
<evidence type="ECO:0000313" key="3">
    <source>
        <dbReference type="EMBL" id="CAI9951333.1"/>
    </source>
</evidence>
<dbReference type="CDD" id="cd03571">
    <property type="entry name" value="ENTH"/>
    <property type="match status" value="1"/>
</dbReference>
<feature type="compositionally biased region" description="Low complexity" evidence="1">
    <location>
        <begin position="189"/>
        <end position="228"/>
    </location>
</feature>
<dbReference type="Gene3D" id="1.25.40.90">
    <property type="match status" value="1"/>
</dbReference>
<keyword evidence="5" id="KW-1185">Reference proteome</keyword>
<dbReference type="GO" id="GO:0005768">
    <property type="term" value="C:endosome"/>
    <property type="evidence" value="ECO:0007669"/>
    <property type="project" value="TreeGrafter"/>
</dbReference>
<dbReference type="Pfam" id="PF01417">
    <property type="entry name" value="ENTH"/>
    <property type="match status" value="1"/>
</dbReference>
<comment type="caution">
    <text evidence="3">The sequence shown here is derived from an EMBL/GenBank/DDBJ whole genome shotgun (WGS) entry which is preliminary data.</text>
</comment>
<dbReference type="PANTHER" id="PTHR12276:SF45">
    <property type="entry name" value="CLATHRIN INTERACTOR 1"/>
    <property type="match status" value="1"/>
</dbReference>
<evidence type="ECO:0000313" key="4">
    <source>
        <dbReference type="EMBL" id="CAL6053886.1"/>
    </source>
</evidence>